<name>A0ABV7KYC3_9PROT</name>
<comment type="caution">
    <text evidence="2">The sequence shown here is derived from an EMBL/GenBank/DDBJ whole genome shotgun (WGS) entry which is preliminary data.</text>
</comment>
<dbReference type="InterPro" id="IPR046740">
    <property type="entry name" value="DUF6790"/>
</dbReference>
<feature type="transmembrane region" description="Helical" evidence="1">
    <location>
        <begin position="83"/>
        <end position="101"/>
    </location>
</feature>
<dbReference type="EMBL" id="JBHRTR010000021">
    <property type="protein sequence ID" value="MFC3227306.1"/>
    <property type="molecule type" value="Genomic_DNA"/>
</dbReference>
<dbReference type="Pfam" id="PF20589">
    <property type="entry name" value="DUF6790"/>
    <property type="match status" value="1"/>
</dbReference>
<sequence>MIESLIFLVLSNFTLVMLLLGLLFSLVAIAMQPAPRSAAMVVDALAAWFFLFSIGVSYLYNFVIHVFFGEMAAKFIGWADSPFQLEVGFASLGFAALGFIAFRGAFAYRVAAVVAVTCFLWGAAGGHVYQMVAHDNYAPGNAGVVFFTDIGVPLIGLVLLWLLYRTGHGARVPQARPA</sequence>
<keyword evidence="1" id="KW-1133">Transmembrane helix</keyword>
<evidence type="ECO:0000256" key="1">
    <source>
        <dbReference type="SAM" id="Phobius"/>
    </source>
</evidence>
<protein>
    <submittedName>
        <fullName evidence="2">DUF6790 family protein</fullName>
    </submittedName>
</protein>
<organism evidence="2 3">
    <name type="scientific">Marinibaculum pumilum</name>
    <dbReference type="NCBI Taxonomy" id="1766165"/>
    <lineage>
        <taxon>Bacteria</taxon>
        <taxon>Pseudomonadati</taxon>
        <taxon>Pseudomonadota</taxon>
        <taxon>Alphaproteobacteria</taxon>
        <taxon>Rhodospirillales</taxon>
        <taxon>Rhodospirillaceae</taxon>
        <taxon>Marinibaculum</taxon>
    </lineage>
</organism>
<keyword evidence="1" id="KW-0812">Transmembrane</keyword>
<evidence type="ECO:0000313" key="3">
    <source>
        <dbReference type="Proteomes" id="UP001595528"/>
    </source>
</evidence>
<evidence type="ECO:0000313" key="2">
    <source>
        <dbReference type="EMBL" id="MFC3227306.1"/>
    </source>
</evidence>
<accession>A0ABV7KYC3</accession>
<proteinExistence type="predicted"/>
<gene>
    <name evidence="2" type="ORF">ACFOGJ_08705</name>
</gene>
<keyword evidence="1" id="KW-0472">Membrane</keyword>
<feature type="transmembrane region" description="Helical" evidence="1">
    <location>
        <begin position="144"/>
        <end position="164"/>
    </location>
</feature>
<dbReference type="Proteomes" id="UP001595528">
    <property type="component" value="Unassembled WGS sequence"/>
</dbReference>
<dbReference type="RefSeq" id="WP_379899472.1">
    <property type="nucleotide sequence ID" value="NZ_JBHRTR010000021.1"/>
</dbReference>
<feature type="transmembrane region" description="Helical" evidence="1">
    <location>
        <begin position="6"/>
        <end position="29"/>
    </location>
</feature>
<feature type="transmembrane region" description="Helical" evidence="1">
    <location>
        <begin position="106"/>
        <end position="124"/>
    </location>
</feature>
<feature type="transmembrane region" description="Helical" evidence="1">
    <location>
        <begin position="41"/>
        <end position="63"/>
    </location>
</feature>
<reference evidence="3" key="1">
    <citation type="journal article" date="2019" name="Int. J. Syst. Evol. Microbiol.">
        <title>The Global Catalogue of Microorganisms (GCM) 10K type strain sequencing project: providing services to taxonomists for standard genome sequencing and annotation.</title>
        <authorList>
            <consortium name="The Broad Institute Genomics Platform"/>
            <consortium name="The Broad Institute Genome Sequencing Center for Infectious Disease"/>
            <person name="Wu L."/>
            <person name="Ma J."/>
        </authorList>
    </citation>
    <scope>NUCLEOTIDE SEQUENCE [LARGE SCALE GENOMIC DNA]</scope>
    <source>
        <strain evidence="3">KCTC 42964</strain>
    </source>
</reference>
<keyword evidence="3" id="KW-1185">Reference proteome</keyword>